<dbReference type="Gene3D" id="2.60.40.1120">
    <property type="entry name" value="Carboxypeptidase-like, regulatory domain"/>
    <property type="match status" value="1"/>
</dbReference>
<reference evidence="4 5" key="1">
    <citation type="submission" date="2019-04" db="EMBL/GenBank/DDBJ databases">
        <title>Fungal friends and foes A comparative genomics study of 23 Aspergillus species from section Flavi.</title>
        <authorList>
            <consortium name="DOE Joint Genome Institute"/>
            <person name="Kjaerbolling I."/>
            <person name="Vesth T.C."/>
            <person name="Frisvad J.C."/>
            <person name="Nybo J.L."/>
            <person name="Theobald S."/>
            <person name="Kildgaard S."/>
            <person name="Petersen T.I."/>
            <person name="Kuo A."/>
            <person name="Sato A."/>
            <person name="Lyhne E.K."/>
            <person name="Kogle M.E."/>
            <person name="Wiebenga A."/>
            <person name="Kun R.S."/>
            <person name="Lubbers R.J."/>
            <person name="Makela M.R."/>
            <person name="Barry K."/>
            <person name="Chovatia M."/>
            <person name="Clum A."/>
            <person name="Daum C."/>
            <person name="Haridas S."/>
            <person name="He G."/>
            <person name="LaButti K."/>
            <person name="Lipzen A."/>
            <person name="Mondo S."/>
            <person name="Pangilinan J."/>
            <person name="Riley R."/>
            <person name="Salamov A."/>
            <person name="Simmons B.A."/>
            <person name="Magnuson J.K."/>
            <person name="Henrissat B."/>
            <person name="Mortensen U.H."/>
            <person name="Larsen T.O."/>
            <person name="De vries R.P."/>
            <person name="Grigoriev I.V."/>
            <person name="Machida M."/>
            <person name="Baker S.E."/>
            <person name="Andersen M.R."/>
        </authorList>
    </citation>
    <scope>NUCLEOTIDE SEQUENCE [LARGE SCALE GENOMIC DNA]</scope>
    <source>
        <strain evidence="4 5">CBS 117618</strain>
    </source>
</reference>
<dbReference type="PANTHER" id="PTHR36574:SF1">
    <property type="entry name" value="RHAMNOGALACTURONATE LYASE-RELATED"/>
    <property type="match status" value="1"/>
</dbReference>
<organism evidence="4 5">
    <name type="scientific">Aspergillus parasiticus</name>
    <dbReference type="NCBI Taxonomy" id="5067"/>
    <lineage>
        <taxon>Eukaryota</taxon>
        <taxon>Fungi</taxon>
        <taxon>Dikarya</taxon>
        <taxon>Ascomycota</taxon>
        <taxon>Pezizomycotina</taxon>
        <taxon>Eurotiomycetes</taxon>
        <taxon>Eurotiomycetidae</taxon>
        <taxon>Eurotiales</taxon>
        <taxon>Aspergillaceae</taxon>
        <taxon>Aspergillus</taxon>
        <taxon>Aspergillus subgen. Circumdati</taxon>
    </lineage>
</organism>
<dbReference type="PANTHER" id="PTHR36574">
    <property type="entry name" value="RHAMNOGALACTURONATE LYASE-RELATED"/>
    <property type="match status" value="1"/>
</dbReference>
<dbReference type="InterPro" id="IPR013784">
    <property type="entry name" value="Carb-bd-like_fold"/>
</dbReference>
<evidence type="ECO:0000313" key="4">
    <source>
        <dbReference type="EMBL" id="KAB8207530.1"/>
    </source>
</evidence>
<keyword evidence="5" id="KW-1185">Reference proteome</keyword>
<accession>A0A5N6DTN3</accession>
<evidence type="ECO:0000256" key="1">
    <source>
        <dbReference type="ARBA" id="ARBA00023277"/>
    </source>
</evidence>
<dbReference type="OMA" id="MALYQQE"/>
<dbReference type="VEuPathDB" id="FungiDB:BDV34DRAFT_223434"/>
<proteinExistence type="predicted"/>
<protein>
    <recommendedName>
        <fullName evidence="3">Rhamnogalacturonan lyase domain-containing protein</fullName>
    </recommendedName>
</protein>
<feature type="domain" description="Rhamnogalacturonan lyase" evidence="3">
    <location>
        <begin position="73"/>
        <end position="145"/>
    </location>
</feature>
<dbReference type="GO" id="GO:0030246">
    <property type="term" value="F:carbohydrate binding"/>
    <property type="evidence" value="ECO:0007669"/>
    <property type="project" value="InterPro"/>
</dbReference>
<evidence type="ECO:0000256" key="2">
    <source>
        <dbReference type="ARBA" id="ARBA00023326"/>
    </source>
</evidence>
<dbReference type="Pfam" id="PF14686">
    <property type="entry name" value="fn3_3"/>
    <property type="match status" value="1"/>
</dbReference>
<dbReference type="CDD" id="cd10316">
    <property type="entry name" value="RGL4_M"/>
    <property type="match status" value="1"/>
</dbReference>
<sequence>MSRPEQLDIPRRGIIKYDTRWGLAAERCRYKDRYGFQGPYLLHFGPSIPKIDSLNVSFYAELGLLGYVDSNSRGALTGKASGLQPGFPAVIGLNNSDYQFWVSADDYGTFTAKHIPSGTYEMALYQQEFAAATTTVSIKPGGATATQNIQATSTVITTKRNTIFQLGEYDGQPFEFLNGN</sequence>
<dbReference type="InterPro" id="IPR016590">
    <property type="entry name" value="Rhamnogalacturonase_B"/>
</dbReference>
<dbReference type="SUPFAM" id="SSF49452">
    <property type="entry name" value="Starch-binding domain-like"/>
    <property type="match status" value="1"/>
</dbReference>
<dbReference type="GO" id="GO:0045490">
    <property type="term" value="P:pectin catabolic process"/>
    <property type="evidence" value="ECO:0007669"/>
    <property type="project" value="TreeGrafter"/>
</dbReference>
<keyword evidence="1" id="KW-0119">Carbohydrate metabolism</keyword>
<evidence type="ECO:0000313" key="5">
    <source>
        <dbReference type="Proteomes" id="UP000326532"/>
    </source>
</evidence>
<keyword evidence="2" id="KW-0624">Polysaccharide degradation</keyword>
<dbReference type="AlphaFoldDB" id="A0A5N6DTN3"/>
<dbReference type="InterPro" id="IPR029413">
    <property type="entry name" value="RG-lyase_II"/>
</dbReference>
<dbReference type="GO" id="GO:0016837">
    <property type="term" value="F:carbon-oxygen lyase activity, acting on polysaccharides"/>
    <property type="evidence" value="ECO:0007669"/>
    <property type="project" value="InterPro"/>
</dbReference>
<gene>
    <name evidence="4" type="ORF">BDV34DRAFT_223434</name>
</gene>
<evidence type="ECO:0000259" key="3">
    <source>
        <dbReference type="Pfam" id="PF14686"/>
    </source>
</evidence>
<name>A0A5N6DTN3_ASPPA</name>
<dbReference type="Proteomes" id="UP000326532">
    <property type="component" value="Unassembled WGS sequence"/>
</dbReference>
<dbReference type="EMBL" id="ML734956">
    <property type="protein sequence ID" value="KAB8207530.1"/>
    <property type="molecule type" value="Genomic_DNA"/>
</dbReference>